<dbReference type="Pfam" id="PF12822">
    <property type="entry name" value="ECF_trnsprt"/>
    <property type="match status" value="1"/>
</dbReference>
<sequence>MRSQRLAWLAMFVAMTVVGAAIKIPAVIGSIALDSFPALLAAALLGGPAGAAVGGAGHLLSALIGGMPLGPLHVLIAFEMAFLAFAFSLLYKSGKRWQAALLFILGNSFAAPLPFLFLLNKAFYLSLVPSLLIGSIFNAVIAVLVIPRLSGIAEQLANRGRTSQ</sequence>
<feature type="transmembrane region" description="Helical" evidence="1">
    <location>
        <begin position="6"/>
        <end position="26"/>
    </location>
</feature>
<accession>A0A4R2B8E8</accession>
<feature type="transmembrane region" description="Helical" evidence="1">
    <location>
        <begin position="123"/>
        <end position="146"/>
    </location>
</feature>
<dbReference type="GO" id="GO:0022857">
    <property type="term" value="F:transmembrane transporter activity"/>
    <property type="evidence" value="ECO:0007669"/>
    <property type="project" value="InterPro"/>
</dbReference>
<dbReference type="Gene3D" id="1.10.1760.20">
    <property type="match status" value="1"/>
</dbReference>
<evidence type="ECO:0000313" key="2">
    <source>
        <dbReference type="EMBL" id="TCN22332.1"/>
    </source>
</evidence>
<evidence type="ECO:0000256" key="1">
    <source>
        <dbReference type="SAM" id="Phobius"/>
    </source>
</evidence>
<comment type="caution">
    <text evidence="2">The sequence shown here is derived from an EMBL/GenBank/DDBJ whole genome shotgun (WGS) entry which is preliminary data.</text>
</comment>
<keyword evidence="3" id="KW-1185">Reference proteome</keyword>
<organism evidence="2 3">
    <name type="scientific">Mesobacillus foraminis</name>
    <dbReference type="NCBI Taxonomy" id="279826"/>
    <lineage>
        <taxon>Bacteria</taxon>
        <taxon>Bacillati</taxon>
        <taxon>Bacillota</taxon>
        <taxon>Bacilli</taxon>
        <taxon>Bacillales</taxon>
        <taxon>Bacillaceae</taxon>
        <taxon>Mesobacillus</taxon>
    </lineage>
</organism>
<keyword evidence="1" id="KW-0812">Transmembrane</keyword>
<evidence type="ECO:0000313" key="3">
    <source>
        <dbReference type="Proteomes" id="UP000295689"/>
    </source>
</evidence>
<proteinExistence type="predicted"/>
<feature type="transmembrane region" description="Helical" evidence="1">
    <location>
        <begin position="38"/>
        <end position="60"/>
    </location>
</feature>
<gene>
    <name evidence="2" type="ORF">EV146_111172</name>
</gene>
<dbReference type="EMBL" id="SLVV01000011">
    <property type="protein sequence ID" value="TCN22332.1"/>
    <property type="molecule type" value="Genomic_DNA"/>
</dbReference>
<name>A0A4R2B8E8_9BACI</name>
<reference evidence="2 3" key="1">
    <citation type="journal article" date="2015" name="Stand. Genomic Sci.">
        <title>Genomic Encyclopedia of Bacterial and Archaeal Type Strains, Phase III: the genomes of soil and plant-associated and newly described type strains.</title>
        <authorList>
            <person name="Whitman W.B."/>
            <person name="Woyke T."/>
            <person name="Klenk H.P."/>
            <person name="Zhou Y."/>
            <person name="Lilburn T.G."/>
            <person name="Beck B.J."/>
            <person name="De Vos P."/>
            <person name="Vandamme P."/>
            <person name="Eisen J.A."/>
            <person name="Garrity G."/>
            <person name="Hugenholtz P."/>
            <person name="Kyrpides N.C."/>
        </authorList>
    </citation>
    <scope>NUCLEOTIDE SEQUENCE [LARGE SCALE GENOMIC DNA]</scope>
    <source>
        <strain evidence="2 3">CV53</strain>
    </source>
</reference>
<dbReference type="RefSeq" id="WP_132010156.1">
    <property type="nucleotide sequence ID" value="NZ_JABUHM010000013.1"/>
</dbReference>
<feature type="transmembrane region" description="Helical" evidence="1">
    <location>
        <begin position="98"/>
        <end position="117"/>
    </location>
</feature>
<feature type="transmembrane region" description="Helical" evidence="1">
    <location>
        <begin position="72"/>
        <end position="91"/>
    </location>
</feature>
<dbReference type="Proteomes" id="UP000295689">
    <property type="component" value="Unassembled WGS sequence"/>
</dbReference>
<dbReference type="AlphaFoldDB" id="A0A4R2B8E8"/>
<keyword evidence="1" id="KW-1133">Transmembrane helix</keyword>
<protein>
    <submittedName>
        <fullName evidence="2">Uncharacterized protein DUF3816</fullName>
    </submittedName>
</protein>
<keyword evidence="1" id="KW-0472">Membrane</keyword>
<dbReference type="InterPro" id="IPR024529">
    <property type="entry name" value="ECF_trnsprt_substrate-spec"/>
</dbReference>